<reference evidence="1 2" key="1">
    <citation type="submission" date="2015-01" db="EMBL/GenBank/DDBJ databases">
        <title>Vibrio sp. C94 JCM 19241 whole genome shotgun sequence.</title>
        <authorList>
            <person name="Sawabe T."/>
            <person name="Meirelles P."/>
            <person name="Feng G."/>
            <person name="Sayaka M."/>
            <person name="Hattori M."/>
            <person name="Ohkuma M."/>
        </authorList>
    </citation>
    <scope>NUCLEOTIDE SEQUENCE [LARGE SCALE GENOMIC DNA]</scope>
    <source>
        <strain evidence="2">JCM 19241</strain>
    </source>
</reference>
<accession>A0A0B8QJV1</accession>
<proteinExistence type="predicted"/>
<protein>
    <submittedName>
        <fullName evidence="1">Uncharacterized protein</fullName>
    </submittedName>
</protein>
<dbReference type="Proteomes" id="UP000031666">
    <property type="component" value="Unassembled WGS sequence"/>
</dbReference>
<sequence>MITLARVNAAKDVELIPLSKKPDAMLNWQLAQKLSSTMPVEKIVFYQVNEGHYSFVTKDNYRWLQEYTLDKKPKLGELMILSELSVFDALFERSISIDTALSEMWIKINGPKRERELVTEWLRENFA</sequence>
<organism evidence="1 2">
    <name type="scientific">Vibrio ishigakensis</name>
    <dbReference type="NCBI Taxonomy" id="1481914"/>
    <lineage>
        <taxon>Bacteria</taxon>
        <taxon>Pseudomonadati</taxon>
        <taxon>Pseudomonadota</taxon>
        <taxon>Gammaproteobacteria</taxon>
        <taxon>Vibrionales</taxon>
        <taxon>Vibrionaceae</taxon>
        <taxon>Vibrio</taxon>
    </lineage>
</organism>
<gene>
    <name evidence="1" type="ORF">JCM19241_3290</name>
</gene>
<dbReference type="EMBL" id="BBSC01000004">
    <property type="protein sequence ID" value="GAM75378.1"/>
    <property type="molecule type" value="Genomic_DNA"/>
</dbReference>
<dbReference type="STRING" id="1481914.JCM19241_3290"/>
<name>A0A0B8QJV1_9VIBR</name>
<comment type="caution">
    <text evidence="1">The sequence shown here is derived from an EMBL/GenBank/DDBJ whole genome shotgun (WGS) entry which is preliminary data.</text>
</comment>
<reference evidence="1 2" key="2">
    <citation type="submission" date="2015-01" db="EMBL/GenBank/DDBJ databases">
        <authorList>
            <consortium name="NBRP consortium"/>
            <person name="Sawabe T."/>
            <person name="Meirelles P."/>
            <person name="Feng G."/>
            <person name="Sayaka M."/>
            <person name="Hattori M."/>
            <person name="Ohkuma M."/>
        </authorList>
    </citation>
    <scope>NUCLEOTIDE SEQUENCE [LARGE SCALE GENOMIC DNA]</scope>
    <source>
        <strain evidence="2">JCM 19241</strain>
    </source>
</reference>
<evidence type="ECO:0000313" key="1">
    <source>
        <dbReference type="EMBL" id="GAM75378.1"/>
    </source>
</evidence>
<dbReference type="AlphaFoldDB" id="A0A0B8QJV1"/>
<evidence type="ECO:0000313" key="2">
    <source>
        <dbReference type="Proteomes" id="UP000031666"/>
    </source>
</evidence>